<keyword evidence="11" id="KW-0131">Cell cycle</keyword>
<evidence type="ECO:0000256" key="11">
    <source>
        <dbReference type="ARBA" id="ARBA00023306"/>
    </source>
</evidence>
<keyword evidence="6" id="KW-0132">Cell division</keyword>
<evidence type="ECO:0000256" key="4">
    <source>
        <dbReference type="ARBA" id="ARBA00022454"/>
    </source>
</evidence>
<name>A0A7L1ZE23_LEILU</name>
<evidence type="ECO:0000313" key="15">
    <source>
        <dbReference type="Proteomes" id="UP000524007"/>
    </source>
</evidence>
<evidence type="ECO:0000256" key="3">
    <source>
        <dbReference type="ARBA" id="ARBA00007716"/>
    </source>
</evidence>
<accession>A0A7L1ZE23</accession>
<keyword evidence="4" id="KW-0158">Chromosome</keyword>
<feature type="compositionally biased region" description="Polar residues" evidence="13">
    <location>
        <begin position="356"/>
        <end position="367"/>
    </location>
</feature>
<keyword evidence="9" id="KW-0995">Kinetochore</keyword>
<organism evidence="14 15">
    <name type="scientific">Leiothrix lutea</name>
    <name type="common">Red-billed leiothrix</name>
    <name type="synonym">Sylvia lutea</name>
    <dbReference type="NCBI Taxonomy" id="36275"/>
    <lineage>
        <taxon>Eukaryota</taxon>
        <taxon>Metazoa</taxon>
        <taxon>Chordata</taxon>
        <taxon>Craniata</taxon>
        <taxon>Vertebrata</taxon>
        <taxon>Euteleostomi</taxon>
        <taxon>Archelosauria</taxon>
        <taxon>Archosauria</taxon>
        <taxon>Dinosauria</taxon>
        <taxon>Saurischia</taxon>
        <taxon>Theropoda</taxon>
        <taxon>Coelurosauria</taxon>
        <taxon>Aves</taxon>
        <taxon>Neognathae</taxon>
        <taxon>Neoaves</taxon>
        <taxon>Telluraves</taxon>
        <taxon>Australaves</taxon>
        <taxon>Passeriformes</taxon>
        <taxon>Sylvioidea</taxon>
        <taxon>Leiothrichidae</taxon>
        <taxon>Leiothrix</taxon>
    </lineage>
</organism>
<feature type="compositionally biased region" description="Polar residues" evidence="13">
    <location>
        <begin position="110"/>
        <end position="122"/>
    </location>
</feature>
<feature type="compositionally biased region" description="Low complexity" evidence="13">
    <location>
        <begin position="186"/>
        <end position="199"/>
    </location>
</feature>
<evidence type="ECO:0000256" key="1">
    <source>
        <dbReference type="ARBA" id="ARBA00004186"/>
    </source>
</evidence>
<evidence type="ECO:0000256" key="2">
    <source>
        <dbReference type="ARBA" id="ARBA00004629"/>
    </source>
</evidence>
<reference evidence="14 15" key="1">
    <citation type="submission" date="2019-09" db="EMBL/GenBank/DDBJ databases">
        <title>Bird 10,000 Genomes (B10K) Project - Family phase.</title>
        <authorList>
            <person name="Zhang G."/>
        </authorList>
    </citation>
    <scope>NUCLEOTIDE SEQUENCE [LARGE SCALE GENOMIC DNA]</scope>
    <source>
        <strain evidence="14">B10K-DU-002-43</strain>
        <tissue evidence="14">Muscle</tissue>
    </source>
</reference>
<feature type="non-terminal residue" evidence="14">
    <location>
        <position position="532"/>
    </location>
</feature>
<gene>
    <name evidence="14" type="primary">Ska3</name>
    <name evidence="14" type="ORF">LEILUT_R03001</name>
</gene>
<feature type="region of interest" description="Disordered" evidence="13">
    <location>
        <begin position="172"/>
        <end position="199"/>
    </location>
</feature>
<dbReference type="PANTHER" id="PTHR48118">
    <property type="entry name" value="SPINDLE AND KINETOCHORE-ASSOCIATED PROTEIN 3"/>
    <property type="match status" value="1"/>
</dbReference>
<keyword evidence="12" id="KW-0137">Centromere</keyword>
<evidence type="ECO:0000256" key="6">
    <source>
        <dbReference type="ARBA" id="ARBA00022618"/>
    </source>
</evidence>
<dbReference type="Gene3D" id="6.10.250.1400">
    <property type="match status" value="1"/>
</dbReference>
<evidence type="ECO:0000256" key="7">
    <source>
        <dbReference type="ARBA" id="ARBA00022701"/>
    </source>
</evidence>
<keyword evidence="15" id="KW-1185">Reference proteome</keyword>
<comment type="similarity">
    <text evidence="3">Belongs to the SKA3 family.</text>
</comment>
<dbReference type="Proteomes" id="UP000524007">
    <property type="component" value="Unassembled WGS sequence"/>
</dbReference>
<protein>
    <submittedName>
        <fullName evidence="14">SKA3 protein</fullName>
    </submittedName>
</protein>
<dbReference type="InterPro" id="IPR033341">
    <property type="entry name" value="SKA3"/>
</dbReference>
<keyword evidence="8" id="KW-0498">Mitosis</keyword>
<keyword evidence="7" id="KW-0493">Microtubule</keyword>
<evidence type="ECO:0000256" key="13">
    <source>
        <dbReference type="SAM" id="MobiDB-lite"/>
    </source>
</evidence>
<evidence type="ECO:0000313" key="14">
    <source>
        <dbReference type="EMBL" id="NXP31289.1"/>
    </source>
</evidence>
<feature type="non-terminal residue" evidence="14">
    <location>
        <position position="1"/>
    </location>
</feature>
<dbReference type="AlphaFoldDB" id="A0A7L1ZE23"/>
<dbReference type="GO" id="GO:0007059">
    <property type="term" value="P:chromosome segregation"/>
    <property type="evidence" value="ECO:0007669"/>
    <property type="project" value="InterPro"/>
</dbReference>
<comment type="caution">
    <text evidence="14">The sequence shown here is derived from an EMBL/GenBank/DDBJ whole genome shotgun (WGS) entry which is preliminary data.</text>
</comment>
<evidence type="ECO:0000256" key="9">
    <source>
        <dbReference type="ARBA" id="ARBA00022838"/>
    </source>
</evidence>
<keyword evidence="5" id="KW-0963">Cytoplasm</keyword>
<sequence>MDVTGAFFGKLRDLALTVEKEVKQLERALRREDADYEDESPLAVLHDLHCEIKAQKDEVNASLGKSCSEKKAIHEFMKSSEILMQRNAADLEKIRELFQKYGYKPHVKDSTVSSEPSASVQNKSDEEKANDAPQPSASAEELPRDPLRNPELCDFGLSQYAFPRPWSALRAQHTPSARRQGAKSQTPLTLPTPRALPKTPKCKLKMDDYECVTPKLEHFGISEHTMCMNEDYTMSLIQKTSQTIKKIICMKITLKILLVLLTVKTKNHMVSTISETSKTKLTCKVTFLFNPEFEVCSSKLVKRGEDNSGNLPEMTIKEIMVTPASKSSKRDENADWMASPMVFVFCTPDVTVPSKTNNTPKQVLTRSPETKELPLPSHAATPQCPDFQTRWLKAEAKVVNSNYIHFHILCHKQILKYQFGILFQYWGKTESVTKNDAKATPYKKEKIPFASSSDEYLKHCGDPSPPKLEDYDQLLSTPPPPEITRIPDNVLKILSQYNHKVDSSKAKKMETKAGNTTRYESDSTDYCNKENR</sequence>
<proteinExistence type="inferred from homology"/>
<dbReference type="GO" id="GO:0000940">
    <property type="term" value="C:outer kinetochore"/>
    <property type="evidence" value="ECO:0007669"/>
    <property type="project" value="InterPro"/>
</dbReference>
<feature type="region of interest" description="Disordered" evidence="13">
    <location>
        <begin position="503"/>
        <end position="532"/>
    </location>
</feature>
<dbReference type="GO" id="GO:0000278">
    <property type="term" value="P:mitotic cell cycle"/>
    <property type="evidence" value="ECO:0007669"/>
    <property type="project" value="TreeGrafter"/>
</dbReference>
<dbReference type="EMBL" id="VXBY01000087">
    <property type="protein sequence ID" value="NXP31289.1"/>
    <property type="molecule type" value="Genomic_DNA"/>
</dbReference>
<keyword evidence="10" id="KW-0206">Cytoskeleton</keyword>
<comment type="subcellular location">
    <subcellularLocation>
        <location evidence="2">Chromosome</location>
        <location evidence="2">Centromere</location>
        <location evidence="2">Kinetochore</location>
    </subcellularLocation>
    <subcellularLocation>
        <location evidence="1">Cytoplasm</location>
        <location evidence="1">Cytoskeleton</location>
        <location evidence="1">Spindle</location>
    </subcellularLocation>
</comment>
<feature type="compositionally biased region" description="Polar residues" evidence="13">
    <location>
        <begin position="173"/>
        <end position="185"/>
    </location>
</feature>
<feature type="region of interest" description="Disordered" evidence="13">
    <location>
        <begin position="356"/>
        <end position="379"/>
    </location>
</feature>
<evidence type="ECO:0000256" key="5">
    <source>
        <dbReference type="ARBA" id="ARBA00022490"/>
    </source>
</evidence>
<dbReference type="GO" id="GO:0005876">
    <property type="term" value="C:spindle microtubule"/>
    <property type="evidence" value="ECO:0007669"/>
    <property type="project" value="TreeGrafter"/>
</dbReference>
<evidence type="ECO:0000256" key="8">
    <source>
        <dbReference type="ARBA" id="ARBA00022776"/>
    </source>
</evidence>
<feature type="region of interest" description="Disordered" evidence="13">
    <location>
        <begin position="108"/>
        <end position="148"/>
    </location>
</feature>
<evidence type="ECO:0000256" key="10">
    <source>
        <dbReference type="ARBA" id="ARBA00023212"/>
    </source>
</evidence>
<dbReference type="GO" id="GO:0051301">
    <property type="term" value="P:cell division"/>
    <property type="evidence" value="ECO:0007669"/>
    <property type="project" value="UniProtKB-KW"/>
</dbReference>
<evidence type="ECO:0000256" key="12">
    <source>
        <dbReference type="ARBA" id="ARBA00023328"/>
    </source>
</evidence>
<dbReference type="PANTHER" id="PTHR48118:SF1">
    <property type="entry name" value="SPINDLE AND KINETOCHORE-ASSOCIATED PROTEIN 3"/>
    <property type="match status" value="1"/>
</dbReference>